<dbReference type="PANTHER" id="PTHR47634:SF9">
    <property type="entry name" value="PROTEIN KINASE DOMAIN-CONTAINING PROTEIN-RELATED"/>
    <property type="match status" value="1"/>
</dbReference>
<dbReference type="SMART" id="SM00220">
    <property type="entry name" value="S_TKc"/>
    <property type="match status" value="1"/>
</dbReference>
<keyword evidence="3" id="KW-0808">Transferase</keyword>
<dbReference type="PANTHER" id="PTHR47634">
    <property type="entry name" value="PROTEIN KINASE DOMAIN-CONTAINING PROTEIN-RELATED"/>
    <property type="match status" value="1"/>
</dbReference>
<dbReference type="Gene3D" id="3.30.200.20">
    <property type="entry name" value="Phosphorylase Kinase, domain 1"/>
    <property type="match status" value="1"/>
</dbReference>
<evidence type="ECO:0000256" key="4">
    <source>
        <dbReference type="ARBA" id="ARBA00022741"/>
    </source>
</evidence>
<dbReference type="GO" id="GO:0050684">
    <property type="term" value="P:regulation of mRNA processing"/>
    <property type="evidence" value="ECO:0007669"/>
    <property type="project" value="TreeGrafter"/>
</dbReference>
<dbReference type="PROSITE" id="PS50011">
    <property type="entry name" value="PROTEIN_KINASE_DOM"/>
    <property type="match status" value="1"/>
</dbReference>
<dbReference type="GO" id="GO:0005524">
    <property type="term" value="F:ATP binding"/>
    <property type="evidence" value="ECO:0007669"/>
    <property type="project" value="UniProtKB-UniRule"/>
</dbReference>
<gene>
    <name evidence="12" type="ORF">S7711_00132</name>
</gene>
<dbReference type="Pfam" id="PF00069">
    <property type="entry name" value="Pkinase"/>
    <property type="match status" value="1"/>
</dbReference>
<dbReference type="Proteomes" id="UP000028045">
    <property type="component" value="Unassembled WGS sequence"/>
</dbReference>
<dbReference type="InterPro" id="IPR008271">
    <property type="entry name" value="Ser/Thr_kinase_AS"/>
</dbReference>
<dbReference type="InterPro" id="IPR000719">
    <property type="entry name" value="Prot_kinase_dom"/>
</dbReference>
<dbReference type="InterPro" id="IPR011009">
    <property type="entry name" value="Kinase-like_dom_sf"/>
</dbReference>
<evidence type="ECO:0000256" key="9">
    <source>
        <dbReference type="PROSITE-ProRule" id="PRU10141"/>
    </source>
</evidence>
<dbReference type="InterPro" id="IPR051334">
    <property type="entry name" value="SRPK"/>
</dbReference>
<dbReference type="OrthoDB" id="5979581at2759"/>
<dbReference type="GO" id="GO:0004674">
    <property type="term" value="F:protein serine/threonine kinase activity"/>
    <property type="evidence" value="ECO:0007669"/>
    <property type="project" value="UniProtKB-KW"/>
</dbReference>
<keyword evidence="4 9" id="KW-0547">Nucleotide-binding</keyword>
<evidence type="ECO:0000256" key="8">
    <source>
        <dbReference type="ARBA" id="ARBA00048679"/>
    </source>
</evidence>
<organism evidence="12 13">
    <name type="scientific">Stachybotrys chartarum (strain CBS 109288 / IBT 7711)</name>
    <name type="common">Toxic black mold</name>
    <name type="synonym">Stilbospora chartarum</name>
    <dbReference type="NCBI Taxonomy" id="1280523"/>
    <lineage>
        <taxon>Eukaryota</taxon>
        <taxon>Fungi</taxon>
        <taxon>Dikarya</taxon>
        <taxon>Ascomycota</taxon>
        <taxon>Pezizomycotina</taxon>
        <taxon>Sordariomycetes</taxon>
        <taxon>Hypocreomycetidae</taxon>
        <taxon>Hypocreales</taxon>
        <taxon>Stachybotryaceae</taxon>
        <taxon>Stachybotrys</taxon>
    </lineage>
</organism>
<evidence type="ECO:0000313" key="13">
    <source>
        <dbReference type="Proteomes" id="UP000028045"/>
    </source>
</evidence>
<name>A0A084B3J1_STACB</name>
<evidence type="ECO:0000256" key="10">
    <source>
        <dbReference type="RuleBase" id="RU000304"/>
    </source>
</evidence>
<dbReference type="PROSITE" id="PS00108">
    <property type="entry name" value="PROTEIN_KINASE_ST"/>
    <property type="match status" value="1"/>
</dbReference>
<reference evidence="12 13" key="1">
    <citation type="journal article" date="2014" name="BMC Genomics">
        <title>Comparative genome sequencing reveals chemotype-specific gene clusters in the toxigenic black mold Stachybotrys.</title>
        <authorList>
            <person name="Semeiks J."/>
            <person name="Borek D."/>
            <person name="Otwinowski Z."/>
            <person name="Grishin N.V."/>
        </authorList>
    </citation>
    <scope>NUCLEOTIDE SEQUENCE [LARGE SCALE GENOMIC DNA]</scope>
    <source>
        <strain evidence="13">CBS 109288 / IBT 7711</strain>
    </source>
</reference>
<evidence type="ECO:0000256" key="3">
    <source>
        <dbReference type="ARBA" id="ARBA00022679"/>
    </source>
</evidence>
<protein>
    <recommendedName>
        <fullName evidence="1">non-specific serine/threonine protein kinase</fullName>
        <ecNumber evidence="1">2.7.11.1</ecNumber>
    </recommendedName>
</protein>
<accession>A0A084B3J1</accession>
<comment type="catalytic activity">
    <reaction evidence="8">
        <text>L-seryl-[protein] + ATP = O-phospho-L-seryl-[protein] + ADP + H(+)</text>
        <dbReference type="Rhea" id="RHEA:17989"/>
        <dbReference type="Rhea" id="RHEA-COMP:9863"/>
        <dbReference type="Rhea" id="RHEA-COMP:11604"/>
        <dbReference type="ChEBI" id="CHEBI:15378"/>
        <dbReference type="ChEBI" id="CHEBI:29999"/>
        <dbReference type="ChEBI" id="CHEBI:30616"/>
        <dbReference type="ChEBI" id="CHEBI:83421"/>
        <dbReference type="ChEBI" id="CHEBI:456216"/>
        <dbReference type="EC" id="2.7.11.1"/>
    </reaction>
</comment>
<comment type="catalytic activity">
    <reaction evidence="7">
        <text>L-threonyl-[protein] + ATP = O-phospho-L-threonyl-[protein] + ADP + H(+)</text>
        <dbReference type="Rhea" id="RHEA:46608"/>
        <dbReference type="Rhea" id="RHEA-COMP:11060"/>
        <dbReference type="Rhea" id="RHEA-COMP:11605"/>
        <dbReference type="ChEBI" id="CHEBI:15378"/>
        <dbReference type="ChEBI" id="CHEBI:30013"/>
        <dbReference type="ChEBI" id="CHEBI:30616"/>
        <dbReference type="ChEBI" id="CHEBI:61977"/>
        <dbReference type="ChEBI" id="CHEBI:456216"/>
        <dbReference type="EC" id="2.7.11.1"/>
    </reaction>
</comment>
<feature type="binding site" evidence="9">
    <location>
        <position position="94"/>
    </location>
    <ligand>
        <name>ATP</name>
        <dbReference type="ChEBI" id="CHEBI:30616"/>
    </ligand>
</feature>
<keyword evidence="2 10" id="KW-0723">Serine/threonine-protein kinase</keyword>
<feature type="domain" description="Protein kinase" evidence="11">
    <location>
        <begin position="60"/>
        <end position="415"/>
    </location>
</feature>
<dbReference type="HOGENOM" id="CLU_000288_81_1_1"/>
<evidence type="ECO:0000313" key="12">
    <source>
        <dbReference type="EMBL" id="KEY72120.1"/>
    </source>
</evidence>
<comment type="similarity">
    <text evidence="10">Belongs to the protein kinase superfamily.</text>
</comment>
<dbReference type="PROSITE" id="PS00107">
    <property type="entry name" value="PROTEIN_KINASE_ATP"/>
    <property type="match status" value="1"/>
</dbReference>
<evidence type="ECO:0000259" key="11">
    <source>
        <dbReference type="PROSITE" id="PS50011"/>
    </source>
</evidence>
<dbReference type="SUPFAM" id="SSF56112">
    <property type="entry name" value="Protein kinase-like (PK-like)"/>
    <property type="match status" value="1"/>
</dbReference>
<dbReference type="AlphaFoldDB" id="A0A084B3J1"/>
<evidence type="ECO:0000256" key="7">
    <source>
        <dbReference type="ARBA" id="ARBA00047899"/>
    </source>
</evidence>
<evidence type="ECO:0000256" key="1">
    <source>
        <dbReference type="ARBA" id="ARBA00012513"/>
    </source>
</evidence>
<evidence type="ECO:0000256" key="5">
    <source>
        <dbReference type="ARBA" id="ARBA00022777"/>
    </source>
</evidence>
<keyword evidence="13" id="KW-1185">Reference proteome</keyword>
<dbReference type="EC" id="2.7.11.1" evidence="1"/>
<dbReference type="GO" id="GO:0000245">
    <property type="term" value="P:spliceosomal complex assembly"/>
    <property type="evidence" value="ECO:0007669"/>
    <property type="project" value="TreeGrafter"/>
</dbReference>
<dbReference type="EMBL" id="KL648097">
    <property type="protein sequence ID" value="KEY72120.1"/>
    <property type="molecule type" value="Genomic_DNA"/>
</dbReference>
<evidence type="ECO:0000256" key="6">
    <source>
        <dbReference type="ARBA" id="ARBA00022840"/>
    </source>
</evidence>
<dbReference type="Gene3D" id="1.10.510.10">
    <property type="entry name" value="Transferase(Phosphotransferase) domain 1"/>
    <property type="match status" value="1"/>
</dbReference>
<keyword evidence="5" id="KW-0418">Kinase</keyword>
<evidence type="ECO:0000256" key="2">
    <source>
        <dbReference type="ARBA" id="ARBA00022527"/>
    </source>
</evidence>
<keyword evidence="6 9" id="KW-0067">ATP-binding</keyword>
<proteinExistence type="inferred from homology"/>
<dbReference type="InterPro" id="IPR017441">
    <property type="entry name" value="Protein_kinase_ATP_BS"/>
</dbReference>
<sequence length="422" mass="48932">MSLLRSHLGWPSLYHKPWPVSAAPVPQLDPLQPIEEEKTPYYSPNRFYPAKLGQVLNDRYQIATKLGFGSNSTVWLARDLHHWRWAKEQYVAIKINAVNHEKRRTAPEHELDIMRHVAQAQPQHKGWHFVRKPIDSFLIKSVMGTHVSLVLEPLREPLWLYRRRYIDEIIPPDILKILLQMILLALDYLHSKCHVIHADLKPDNIMVRIEDTSLLEQDARDEFNRPLPQKILTDRTIYLSRNNYGPLTVPTGSIQLNDFDHAVFTEPGQKHFGAIQAELYRAPEVVFDAGYDQSADMWSLGVMLWDLLEKKTLFNPVLPGTTEYDDSIHLSEITSLLGPPPRGLLESGRRTKLFYDNTGNLQGPGRKQGTLSLENTISCMKGEEKRMFLKFVRRMLRWDPSERSTAKELLEDPWLHDDFPQD</sequence>